<dbReference type="EMBL" id="BAABFU010000002">
    <property type="protein sequence ID" value="GAA4348810.1"/>
    <property type="molecule type" value="Genomic_DNA"/>
</dbReference>
<dbReference type="InterPro" id="IPR018189">
    <property type="entry name" value="Phosphoglucose_isomerase_CS"/>
</dbReference>
<dbReference type="RefSeq" id="WP_223577910.1">
    <property type="nucleotide sequence ID" value="NZ_BAABFU010000002.1"/>
</dbReference>
<dbReference type="EC" id="5.3.1.9" evidence="7"/>
<keyword evidence="7" id="KW-0963">Cytoplasm</keyword>
<feature type="active site" description="Proton donor" evidence="7">
    <location>
        <position position="352"/>
    </location>
</feature>
<name>A0ABP8I0U5_9GAMM</name>
<feature type="active site" evidence="7">
    <location>
        <position position="383"/>
    </location>
</feature>
<dbReference type="InterPro" id="IPR023096">
    <property type="entry name" value="G6P_Isomerase_C"/>
</dbReference>
<comment type="similarity">
    <text evidence="2 7 8">Belongs to the GPI family.</text>
</comment>
<evidence type="ECO:0000256" key="8">
    <source>
        <dbReference type="RuleBase" id="RU000612"/>
    </source>
</evidence>
<dbReference type="SUPFAM" id="SSF53697">
    <property type="entry name" value="SIS domain"/>
    <property type="match status" value="1"/>
</dbReference>
<sequence length="548" mass="61885">MEKIIEALKEEAILARKRSIKSLFNSGADRIDLFTAEHGSFKIDYSKQNISSQGWSLLLDYYYKSKIDHKIHALFSGKPVNVTENRPALHFALRAPKDVRSLPKHSSIVADVHDELEAMALIVRKIRKRKWRGYSGKAITNIVSLGVGGSELGPLLVCDALQEIGSSIGDSIKLHFVSSMDGTQISQLLEVLDPERTLFIISSKSFTTVDTFYNVNTALKWLTSYSGSIELAKNHHFIGVSASQEKMEAWGIRKENQLIFWNWVGGRFSLWSTIGLPIAIKYGMDVFYELLEGGYEMDFHFKNSTPESCLPTVLALISFWNSSFLEISANAVLPYDGRLKLLPNYLSQLEMESNGKAVSVNGTEVRFKTSPIIWGELGPNAQHAFYQLLHQGTQDVSCDFISTVKRYHNGARPDVEADFLYQQQSLSLANCFAQSSVLAFGDIFAEKEEINPHKRYRGNQPSTTLLIEELTPRILGSLIALYEHKTYVLSCLWDINPFDQWGVELGKSISEEALRAIHEPNYRNKFDDSTKWLLTQVSDWSSKDDTNK</sequence>
<gene>
    <name evidence="7 9" type="primary">pgi</name>
    <name evidence="9" type="ORF">GCM10023150_12570</name>
</gene>
<proteinExistence type="inferred from homology"/>
<dbReference type="GO" id="GO:0016853">
    <property type="term" value="F:isomerase activity"/>
    <property type="evidence" value="ECO:0007669"/>
    <property type="project" value="UniProtKB-KW"/>
</dbReference>
<dbReference type="HAMAP" id="MF_00473">
    <property type="entry name" value="G6P_isomerase"/>
    <property type="match status" value="1"/>
</dbReference>
<dbReference type="Pfam" id="PF00342">
    <property type="entry name" value="PGI"/>
    <property type="match status" value="1"/>
</dbReference>
<evidence type="ECO:0000313" key="10">
    <source>
        <dbReference type="Proteomes" id="UP001501294"/>
    </source>
</evidence>
<dbReference type="Gene3D" id="3.40.50.10490">
    <property type="entry name" value="Glucose-6-phosphate isomerase like protein, domain 1"/>
    <property type="match status" value="2"/>
</dbReference>
<reference evidence="10" key="1">
    <citation type="journal article" date="2019" name="Int. J. Syst. Evol. Microbiol.">
        <title>The Global Catalogue of Microorganisms (GCM) 10K type strain sequencing project: providing services to taxonomists for standard genome sequencing and annotation.</title>
        <authorList>
            <consortium name="The Broad Institute Genomics Platform"/>
            <consortium name="The Broad Institute Genome Sequencing Center for Infectious Disease"/>
            <person name="Wu L."/>
            <person name="Ma J."/>
        </authorList>
    </citation>
    <scope>NUCLEOTIDE SEQUENCE [LARGE SCALE GENOMIC DNA]</scope>
    <source>
        <strain evidence="10">JCM 17727</strain>
    </source>
</reference>
<dbReference type="InterPro" id="IPR046348">
    <property type="entry name" value="SIS_dom_sf"/>
</dbReference>
<comment type="catalytic activity">
    <reaction evidence="6 7 8">
        <text>alpha-D-glucose 6-phosphate = beta-D-fructose 6-phosphate</text>
        <dbReference type="Rhea" id="RHEA:11816"/>
        <dbReference type="ChEBI" id="CHEBI:57634"/>
        <dbReference type="ChEBI" id="CHEBI:58225"/>
        <dbReference type="EC" id="5.3.1.9"/>
    </reaction>
</comment>
<accession>A0ABP8I0U5</accession>
<dbReference type="InterPro" id="IPR035476">
    <property type="entry name" value="SIS_PGI_1"/>
</dbReference>
<dbReference type="PROSITE" id="PS00174">
    <property type="entry name" value="P_GLUCOSE_ISOMERASE_2"/>
    <property type="match status" value="1"/>
</dbReference>
<comment type="caution">
    <text evidence="9">The sequence shown here is derived from an EMBL/GenBank/DDBJ whole genome shotgun (WGS) entry which is preliminary data.</text>
</comment>
<evidence type="ECO:0000256" key="1">
    <source>
        <dbReference type="ARBA" id="ARBA00004926"/>
    </source>
</evidence>
<feature type="active site" evidence="7">
    <location>
        <position position="507"/>
    </location>
</feature>
<dbReference type="NCBIfam" id="NF001211">
    <property type="entry name" value="PRK00179.1"/>
    <property type="match status" value="1"/>
</dbReference>
<evidence type="ECO:0000256" key="2">
    <source>
        <dbReference type="ARBA" id="ARBA00006604"/>
    </source>
</evidence>
<evidence type="ECO:0000313" key="9">
    <source>
        <dbReference type="EMBL" id="GAA4348810.1"/>
    </source>
</evidence>
<evidence type="ECO:0000256" key="6">
    <source>
        <dbReference type="ARBA" id="ARBA00029321"/>
    </source>
</evidence>
<comment type="subcellular location">
    <subcellularLocation>
        <location evidence="7">Cytoplasm</location>
    </subcellularLocation>
</comment>
<dbReference type="Gene3D" id="1.10.1390.10">
    <property type="match status" value="1"/>
</dbReference>
<dbReference type="PROSITE" id="PS00765">
    <property type="entry name" value="P_GLUCOSE_ISOMERASE_1"/>
    <property type="match status" value="1"/>
</dbReference>
<keyword evidence="10" id="KW-1185">Reference proteome</keyword>
<comment type="pathway">
    <text evidence="1 7 8">Carbohydrate degradation; glycolysis; D-glyceraldehyde 3-phosphate and glycerone phosphate from D-glucose: step 2/4.</text>
</comment>
<comment type="pathway">
    <text evidence="7">Carbohydrate biosynthesis; gluconeogenesis.</text>
</comment>
<comment type="function">
    <text evidence="7">Catalyzes the reversible isomerization of glucose-6-phosphate to fructose-6-phosphate.</text>
</comment>
<protein>
    <recommendedName>
        <fullName evidence="7">Glucose-6-phosphate isomerase</fullName>
        <shortName evidence="7">GPI</shortName>
        <ecNumber evidence="7">5.3.1.9</ecNumber>
    </recommendedName>
    <alternativeName>
        <fullName evidence="7">Phosphoglucose isomerase</fullName>
        <shortName evidence="7">PGI</shortName>
    </alternativeName>
    <alternativeName>
        <fullName evidence="7">Phosphohexose isomerase</fullName>
        <shortName evidence="7">PHI</shortName>
    </alternativeName>
</protein>
<dbReference type="CDD" id="cd05016">
    <property type="entry name" value="SIS_PGI_2"/>
    <property type="match status" value="1"/>
</dbReference>
<dbReference type="PANTHER" id="PTHR11469:SF1">
    <property type="entry name" value="GLUCOSE-6-PHOSPHATE ISOMERASE"/>
    <property type="match status" value="1"/>
</dbReference>
<evidence type="ECO:0000256" key="7">
    <source>
        <dbReference type="HAMAP-Rule" id="MF_00473"/>
    </source>
</evidence>
<keyword evidence="3 7" id="KW-0312">Gluconeogenesis</keyword>
<dbReference type="InterPro" id="IPR001672">
    <property type="entry name" value="G6P_Isomerase"/>
</dbReference>
<dbReference type="PROSITE" id="PS51463">
    <property type="entry name" value="P_GLUCOSE_ISOMERASE_3"/>
    <property type="match status" value="1"/>
</dbReference>
<evidence type="ECO:0000256" key="3">
    <source>
        <dbReference type="ARBA" id="ARBA00022432"/>
    </source>
</evidence>
<dbReference type="CDD" id="cd05015">
    <property type="entry name" value="SIS_PGI_1"/>
    <property type="match status" value="1"/>
</dbReference>
<dbReference type="InterPro" id="IPR035482">
    <property type="entry name" value="SIS_PGI_2"/>
</dbReference>
<evidence type="ECO:0000256" key="5">
    <source>
        <dbReference type="ARBA" id="ARBA00023235"/>
    </source>
</evidence>
<keyword evidence="4 7" id="KW-0324">Glycolysis</keyword>
<dbReference type="Proteomes" id="UP001501294">
    <property type="component" value="Unassembled WGS sequence"/>
</dbReference>
<organism evidence="9 10">
    <name type="scientific">Kangiella taiwanensis</name>
    <dbReference type="NCBI Taxonomy" id="1079179"/>
    <lineage>
        <taxon>Bacteria</taxon>
        <taxon>Pseudomonadati</taxon>
        <taxon>Pseudomonadota</taxon>
        <taxon>Gammaproteobacteria</taxon>
        <taxon>Kangiellales</taxon>
        <taxon>Kangiellaceae</taxon>
        <taxon>Kangiella</taxon>
    </lineage>
</organism>
<evidence type="ECO:0000256" key="4">
    <source>
        <dbReference type="ARBA" id="ARBA00023152"/>
    </source>
</evidence>
<dbReference type="PANTHER" id="PTHR11469">
    <property type="entry name" value="GLUCOSE-6-PHOSPHATE ISOMERASE"/>
    <property type="match status" value="1"/>
</dbReference>
<dbReference type="PRINTS" id="PR00662">
    <property type="entry name" value="G6PISOMERASE"/>
</dbReference>
<keyword evidence="5 7" id="KW-0413">Isomerase</keyword>